<dbReference type="RefSeq" id="WP_229933505.1">
    <property type="nucleotide sequence ID" value="NZ_CAJHOF010000020.1"/>
</dbReference>
<organism evidence="2 3">
    <name type="scientific">Campylobacter majalis</name>
    <dbReference type="NCBI Taxonomy" id="2790656"/>
    <lineage>
        <taxon>Bacteria</taxon>
        <taxon>Pseudomonadati</taxon>
        <taxon>Campylobacterota</taxon>
        <taxon>Epsilonproteobacteria</taxon>
        <taxon>Campylobacterales</taxon>
        <taxon>Campylobacteraceae</taxon>
        <taxon>Campylobacter</taxon>
    </lineage>
</organism>
<feature type="domain" description="RCK C-terminal" evidence="1">
    <location>
        <begin position="138"/>
        <end position="218"/>
    </location>
</feature>
<dbReference type="EMBL" id="CAJHOF010000020">
    <property type="protein sequence ID" value="CAD7289656.1"/>
    <property type="molecule type" value="Genomic_DNA"/>
</dbReference>
<reference evidence="2 3" key="1">
    <citation type="submission" date="2020-11" db="EMBL/GenBank/DDBJ databases">
        <authorList>
            <person name="Peeters C."/>
        </authorList>
    </citation>
    <scope>NUCLEOTIDE SEQUENCE [LARGE SCALE GENOMIC DNA]</scope>
    <source>
        <strain evidence="2 3">LMG 7974</strain>
    </source>
</reference>
<protein>
    <recommendedName>
        <fullName evidence="1">RCK C-terminal domain-containing protein</fullName>
    </recommendedName>
</protein>
<dbReference type="InterPro" id="IPR006037">
    <property type="entry name" value="RCK_C"/>
</dbReference>
<evidence type="ECO:0000313" key="3">
    <source>
        <dbReference type="Proteomes" id="UP000789803"/>
    </source>
</evidence>
<dbReference type="Pfam" id="PF02080">
    <property type="entry name" value="TrkA_C"/>
    <property type="match status" value="1"/>
</dbReference>
<dbReference type="PROSITE" id="PS51202">
    <property type="entry name" value="RCK_C"/>
    <property type="match status" value="1"/>
</dbReference>
<gene>
    <name evidence="2" type="ORF">LMG7974_01733</name>
</gene>
<dbReference type="Gene3D" id="3.30.70.1450">
    <property type="entry name" value="Regulator of K+ conductance, C-terminal domain"/>
    <property type="match status" value="1"/>
</dbReference>
<proteinExistence type="predicted"/>
<dbReference type="InterPro" id="IPR036721">
    <property type="entry name" value="RCK_C_sf"/>
</dbReference>
<evidence type="ECO:0000259" key="1">
    <source>
        <dbReference type="PROSITE" id="PS51202"/>
    </source>
</evidence>
<dbReference type="SUPFAM" id="SSF116726">
    <property type="entry name" value="TrkA C-terminal domain-like"/>
    <property type="match status" value="1"/>
</dbReference>
<evidence type="ECO:0000313" key="2">
    <source>
        <dbReference type="EMBL" id="CAD7289656.1"/>
    </source>
</evidence>
<dbReference type="Proteomes" id="UP000789803">
    <property type="component" value="Unassembled WGS sequence"/>
</dbReference>
<sequence length="469" mass="54122">MKKILVIADGALSKHFLRRLFENRSNLHHYMVVSKNSLSDLNINAENFSFHEFDPTSKSKLSVAVQGYFSQFMIVCDDKDESVEIYKNLREISKTTDIILCCLWSVDEWMKEDRHIEFVDAKEILASRLIHHLPDMPAYADNIGFGEGEIMEVKVPIGSSYMYRHLSQIQQRKWKIALIYRQNEIILPSPSVMIRPNDTLLTVGDPNVLRNVFRSIKREKGQFPNPFGNNIYTFIDMKKMSKQRVAKLIEDSLMLHSKLNNKRLIIKVVNPTLGANLRLLKSIDDKNITVMLDYFVNDNSHIAGDTANYDIGLIVTDNKYFFAYKKLFYQLFIPVLKIGTNSLLDINEGVIVTSGDENIESQSAVILDCCSQMGIGMKLFYYDSKNSEEKAINEHFESLNTLFEKNIDIQNAKDKNPLLELSSRTDLLHFVSFDESIVNFNFFRFLSLNLNKQYKTLSENAQLFIPIEN</sequence>
<name>A0ABN7KAV5_9BACT</name>
<comment type="caution">
    <text evidence="2">The sequence shown here is derived from an EMBL/GenBank/DDBJ whole genome shotgun (WGS) entry which is preliminary data.</text>
</comment>
<keyword evidence="3" id="KW-1185">Reference proteome</keyword>
<accession>A0ABN7KAV5</accession>